<keyword evidence="2" id="KW-1185">Reference proteome</keyword>
<gene>
    <name evidence="1" type="ORF">DPMN_011691</name>
</gene>
<reference evidence="1" key="1">
    <citation type="journal article" date="2019" name="bioRxiv">
        <title>The Genome of the Zebra Mussel, Dreissena polymorpha: A Resource for Invasive Species Research.</title>
        <authorList>
            <person name="McCartney M.A."/>
            <person name="Auch B."/>
            <person name="Kono T."/>
            <person name="Mallez S."/>
            <person name="Zhang Y."/>
            <person name="Obille A."/>
            <person name="Becker A."/>
            <person name="Abrahante J.E."/>
            <person name="Garbe J."/>
            <person name="Badalamenti J.P."/>
            <person name="Herman A."/>
            <person name="Mangelson H."/>
            <person name="Liachko I."/>
            <person name="Sullivan S."/>
            <person name="Sone E.D."/>
            <person name="Koren S."/>
            <person name="Silverstein K.A.T."/>
            <person name="Beckman K.B."/>
            <person name="Gohl D.M."/>
        </authorList>
    </citation>
    <scope>NUCLEOTIDE SEQUENCE</scope>
    <source>
        <strain evidence="1">Duluth1</strain>
        <tissue evidence="1">Whole animal</tissue>
    </source>
</reference>
<evidence type="ECO:0000313" key="2">
    <source>
        <dbReference type="Proteomes" id="UP000828390"/>
    </source>
</evidence>
<dbReference type="AlphaFoldDB" id="A0A9D4N119"/>
<dbReference type="Proteomes" id="UP000828390">
    <property type="component" value="Unassembled WGS sequence"/>
</dbReference>
<comment type="caution">
    <text evidence="1">The sequence shown here is derived from an EMBL/GenBank/DDBJ whole genome shotgun (WGS) entry which is preliminary data.</text>
</comment>
<dbReference type="EMBL" id="JAIWYP010000001">
    <property type="protein sequence ID" value="KAH3887673.1"/>
    <property type="molecule type" value="Genomic_DNA"/>
</dbReference>
<evidence type="ECO:0000313" key="1">
    <source>
        <dbReference type="EMBL" id="KAH3887673.1"/>
    </source>
</evidence>
<reference evidence="1" key="2">
    <citation type="submission" date="2020-11" db="EMBL/GenBank/DDBJ databases">
        <authorList>
            <person name="McCartney M.A."/>
            <person name="Auch B."/>
            <person name="Kono T."/>
            <person name="Mallez S."/>
            <person name="Becker A."/>
            <person name="Gohl D.M."/>
            <person name="Silverstein K.A.T."/>
            <person name="Koren S."/>
            <person name="Bechman K.B."/>
            <person name="Herman A."/>
            <person name="Abrahante J.E."/>
            <person name="Garbe J."/>
        </authorList>
    </citation>
    <scope>NUCLEOTIDE SEQUENCE</scope>
    <source>
        <strain evidence="1">Duluth1</strain>
        <tissue evidence="1">Whole animal</tissue>
    </source>
</reference>
<protein>
    <submittedName>
        <fullName evidence="1">Uncharacterized protein</fullName>
    </submittedName>
</protein>
<accession>A0A9D4N119</accession>
<name>A0A9D4N119_DREPO</name>
<sequence length="104" mass="11653">MIILRPITCSLITIINNHLPSLHHYILFLDIPTTTTDCSPAGVPYVWSLVGPVEAVCVLLELRDHWNWAEESGVYPHRAASSKSHAKLLLPSGKRVENLNKMLK</sequence>
<proteinExistence type="predicted"/>
<organism evidence="1 2">
    <name type="scientific">Dreissena polymorpha</name>
    <name type="common">Zebra mussel</name>
    <name type="synonym">Mytilus polymorpha</name>
    <dbReference type="NCBI Taxonomy" id="45954"/>
    <lineage>
        <taxon>Eukaryota</taxon>
        <taxon>Metazoa</taxon>
        <taxon>Spiralia</taxon>
        <taxon>Lophotrochozoa</taxon>
        <taxon>Mollusca</taxon>
        <taxon>Bivalvia</taxon>
        <taxon>Autobranchia</taxon>
        <taxon>Heteroconchia</taxon>
        <taxon>Euheterodonta</taxon>
        <taxon>Imparidentia</taxon>
        <taxon>Neoheterodontei</taxon>
        <taxon>Myida</taxon>
        <taxon>Dreissenoidea</taxon>
        <taxon>Dreissenidae</taxon>
        <taxon>Dreissena</taxon>
    </lineage>
</organism>